<evidence type="ECO:0000313" key="2">
    <source>
        <dbReference type="Proteomes" id="UP000283734"/>
    </source>
</evidence>
<dbReference type="EMBL" id="QYYA01000001">
    <property type="protein sequence ID" value="RJG19373.1"/>
    <property type="molecule type" value="Genomic_DNA"/>
</dbReference>
<evidence type="ECO:0008006" key="3">
    <source>
        <dbReference type="Google" id="ProtNLM"/>
    </source>
</evidence>
<name>A0A418Y1F8_9GAMM</name>
<evidence type="ECO:0000313" key="1">
    <source>
        <dbReference type="EMBL" id="RJG19373.1"/>
    </source>
</evidence>
<dbReference type="Gene3D" id="1.25.40.10">
    <property type="entry name" value="Tetratricopeptide repeat domain"/>
    <property type="match status" value="1"/>
</dbReference>
<protein>
    <recommendedName>
        <fullName evidence="3">Tetratricopeptide repeat protein</fullName>
    </recommendedName>
</protein>
<organism evidence="1 2">
    <name type="scientific">Alcanivorax profundi</name>
    <dbReference type="NCBI Taxonomy" id="2338368"/>
    <lineage>
        <taxon>Bacteria</taxon>
        <taxon>Pseudomonadati</taxon>
        <taxon>Pseudomonadota</taxon>
        <taxon>Gammaproteobacteria</taxon>
        <taxon>Oceanospirillales</taxon>
        <taxon>Alcanivoracaceae</taxon>
        <taxon>Alcanivorax</taxon>
    </lineage>
</organism>
<dbReference type="InterPro" id="IPR011990">
    <property type="entry name" value="TPR-like_helical_dom_sf"/>
</dbReference>
<keyword evidence="2" id="KW-1185">Reference proteome</keyword>
<dbReference type="SUPFAM" id="SSF48452">
    <property type="entry name" value="TPR-like"/>
    <property type="match status" value="1"/>
</dbReference>
<accession>A0A418Y1F8</accession>
<comment type="caution">
    <text evidence="1">The sequence shown here is derived from an EMBL/GenBank/DDBJ whole genome shotgun (WGS) entry which is preliminary data.</text>
</comment>
<sequence length="139" mass="15616">MEKWKFDTQAGNAAFGQGHYDTAERHYLSACERANTLLQHWLDPEEIVAALVVGYQNLADLYRLQGHHHGALAALQKAHSSLTHALAQPNLSQERQQALTRGKGQTRLEIMHTLHRLGLSTRHVSQALTNQQEHSPTLQ</sequence>
<dbReference type="RefSeq" id="WP_022983905.1">
    <property type="nucleotide sequence ID" value="NZ_CAXGPP010000066.1"/>
</dbReference>
<dbReference type="OrthoDB" id="5741861at2"/>
<reference evidence="1 2" key="1">
    <citation type="submission" date="2018-09" db="EMBL/GenBank/DDBJ databases">
        <title>Alcanivorax profundi sp. nov., isolated from 1000 m-depth seawater of the Mariana Trench.</title>
        <authorList>
            <person name="Liu J."/>
        </authorList>
    </citation>
    <scope>NUCLEOTIDE SEQUENCE [LARGE SCALE GENOMIC DNA]</scope>
    <source>
        <strain evidence="1 2">MTEO17</strain>
    </source>
</reference>
<dbReference type="AlphaFoldDB" id="A0A418Y1F8"/>
<proteinExistence type="predicted"/>
<dbReference type="Proteomes" id="UP000283734">
    <property type="component" value="Unassembled WGS sequence"/>
</dbReference>
<gene>
    <name evidence="1" type="ORF">D4A39_00450</name>
</gene>